<organism evidence="2 3">
    <name type="scientific">Paenibacillus alvei</name>
    <name type="common">Bacillus alvei</name>
    <dbReference type="NCBI Taxonomy" id="44250"/>
    <lineage>
        <taxon>Bacteria</taxon>
        <taxon>Bacillati</taxon>
        <taxon>Bacillota</taxon>
        <taxon>Bacilli</taxon>
        <taxon>Bacillales</taxon>
        <taxon>Paenibacillaceae</taxon>
        <taxon>Paenibacillus</taxon>
    </lineage>
</organism>
<keyword evidence="1" id="KW-0812">Transmembrane</keyword>
<proteinExistence type="predicted"/>
<reference evidence="2 3" key="1">
    <citation type="submission" date="2022-05" db="EMBL/GenBank/DDBJ databases">
        <title>Genome Sequencing of Bee-Associated Microbes.</title>
        <authorList>
            <person name="Dunlap C."/>
        </authorList>
    </citation>
    <scope>NUCLEOTIDE SEQUENCE [LARGE SCALE GENOMIC DNA]</scope>
    <source>
        <strain evidence="2 3">NRRL B-04010</strain>
    </source>
</reference>
<accession>A0ABT4H3J1</accession>
<feature type="transmembrane region" description="Helical" evidence="1">
    <location>
        <begin position="20"/>
        <end position="44"/>
    </location>
</feature>
<feature type="transmembrane region" description="Helical" evidence="1">
    <location>
        <begin position="50"/>
        <end position="77"/>
    </location>
</feature>
<dbReference type="RefSeq" id="WP_268598725.1">
    <property type="nucleotide sequence ID" value="NZ_JAMDNP010000057.1"/>
</dbReference>
<dbReference type="Proteomes" id="UP001527181">
    <property type="component" value="Unassembled WGS sequence"/>
</dbReference>
<dbReference type="EMBL" id="JAMDNP010000057">
    <property type="protein sequence ID" value="MCY9763552.1"/>
    <property type="molecule type" value="Genomic_DNA"/>
</dbReference>
<evidence type="ECO:0000256" key="1">
    <source>
        <dbReference type="SAM" id="Phobius"/>
    </source>
</evidence>
<keyword evidence="1" id="KW-1133">Transmembrane helix</keyword>
<protein>
    <submittedName>
        <fullName evidence="2">PrgI family protein</fullName>
    </submittedName>
</protein>
<comment type="caution">
    <text evidence="2">The sequence shown here is derived from an EMBL/GenBank/DDBJ whole genome shotgun (WGS) entry which is preliminary data.</text>
</comment>
<evidence type="ECO:0000313" key="2">
    <source>
        <dbReference type="EMBL" id="MCY9763552.1"/>
    </source>
</evidence>
<gene>
    <name evidence="2" type="ORF">M5X12_23870</name>
</gene>
<evidence type="ECO:0000313" key="3">
    <source>
        <dbReference type="Proteomes" id="UP001527181"/>
    </source>
</evidence>
<sequence length="168" mass="19520">MEKRKIYHIPRKVNEGIKFLGLGTRQCIIMLIFIAIAAFILFVVPINFDLKIVLCTFIVITPYGLLTLELGNGLIAIEYVKLMLKYFIFDQNVYTLTSARSKEEKERREMKVVVGAKREYSSQLLRERDEAIISEWEDNKKSTNDEDKEHELESLSAWIAKPKDLSKC</sequence>
<keyword evidence="1" id="KW-0472">Membrane</keyword>
<keyword evidence="3" id="KW-1185">Reference proteome</keyword>
<name>A0ABT4H3J1_PAEAL</name>